<dbReference type="AlphaFoldDB" id="A0A329MSS5"/>
<keyword evidence="1" id="KW-0472">Membrane</keyword>
<protein>
    <recommendedName>
        <fullName evidence="3">DUF7408 domain-containing protein</fullName>
    </recommendedName>
</protein>
<reference evidence="4 5" key="1">
    <citation type="journal article" date="2009" name="Int. J. Syst. Evol. Microbiol.">
        <title>Paenibacillus contaminans sp. nov., isolated from a contaminated laboratory plate.</title>
        <authorList>
            <person name="Chou J.H."/>
            <person name="Lee J.H."/>
            <person name="Lin M.C."/>
            <person name="Chang P.S."/>
            <person name="Arun A.B."/>
            <person name="Young C.C."/>
            <person name="Chen W.M."/>
        </authorList>
    </citation>
    <scope>NUCLEOTIDE SEQUENCE [LARGE SCALE GENOMIC DNA]</scope>
    <source>
        <strain evidence="4 5">CKOBP-6</strain>
    </source>
</reference>
<evidence type="ECO:0000256" key="2">
    <source>
        <dbReference type="SAM" id="SignalP"/>
    </source>
</evidence>
<name>A0A329MSS5_9BACL</name>
<feature type="transmembrane region" description="Helical" evidence="1">
    <location>
        <begin position="396"/>
        <end position="417"/>
    </location>
</feature>
<keyword evidence="1" id="KW-1133">Transmembrane helix</keyword>
<dbReference type="Proteomes" id="UP000250369">
    <property type="component" value="Unassembled WGS sequence"/>
</dbReference>
<dbReference type="SUPFAM" id="SSF52317">
    <property type="entry name" value="Class I glutamine amidotransferase-like"/>
    <property type="match status" value="1"/>
</dbReference>
<dbReference type="EMBL" id="QMFB01000003">
    <property type="protein sequence ID" value="RAV21733.1"/>
    <property type="molecule type" value="Genomic_DNA"/>
</dbReference>
<feature type="transmembrane region" description="Helical" evidence="1">
    <location>
        <begin position="367"/>
        <end position="389"/>
    </location>
</feature>
<feature type="chain" id="PRO_5016434146" description="DUF7408 domain-containing protein" evidence="2">
    <location>
        <begin position="34"/>
        <end position="795"/>
    </location>
</feature>
<dbReference type="InterPro" id="IPR029062">
    <property type="entry name" value="Class_I_gatase-like"/>
</dbReference>
<keyword evidence="1" id="KW-0812">Transmembrane</keyword>
<dbReference type="Gene3D" id="3.40.50.880">
    <property type="match status" value="1"/>
</dbReference>
<accession>A0A329MSS5</accession>
<keyword evidence="5" id="KW-1185">Reference proteome</keyword>
<dbReference type="RefSeq" id="WP_113030047.1">
    <property type="nucleotide sequence ID" value="NZ_QMFB01000003.1"/>
</dbReference>
<evidence type="ECO:0000259" key="3">
    <source>
        <dbReference type="Pfam" id="PF24157"/>
    </source>
</evidence>
<dbReference type="OrthoDB" id="137965at2"/>
<sequence>MVRTNVRKMWFVCFTVWLLIMANGLTFALPAHAEEAKLKLQIEPALNGQAKGDKWFPVQFTITNEGSDISGELAVTLPAPNGGKDVMYTAAVDLPRQTAKTVTIALPGMTLHKNNNKVEFYKGKAENGKKVAFAGDSAYIDAAQLPFGTAQIGVVARDPDTMSFLGLLNQKGYQVKTLPLQIGNIPSQSMLLDSIDVLVFNDTASDQLKDEQIKAIEGWVKRGGMLIIAGGAGYPKTAAPFGAISPVVYSGTESVTDLSALVKASGKELSLAEPFTLSKAELKDGKAVLSEGTLPIFASKPLGNGEVWYAAYDLALNPLASWNGNTTLWETILADHVKQSFANKYSNGFWEINNALEDFEAFKLPSFGILLLVILIYAAVIGPLMYAVLRKLDKREWAWVTIPLAAVLFTAGIYVVGASGRSSTMSQSFSMIKLDGGGEGKKTSVASIFVPRGGSFNLEIPGSAYVSPLLGDAGFRISGGSGLRGSADMVVTKAADHTDVTYKDVSYWSIRKAWIDFEKPEAFGKLEADVRITANGIEGNVANRTNGDLTDVTVYAGGQIFTLPSLKAGETAPVKAASTFSWGVASGNLIDLGNIIYPYQGGPRDENSKKRALLSTYLQTAIERDVSSFILGWSGTGGSKLYTVDGKTVNTDELTLWIQAIDIDPRSGSSVFVPAGMLKPQVVSTTSQLAADPMGNVTVSKGETIIEYRLPEIAGAVYGQIKSINNIEADSVAEYTIWNADKETWEPLEQAPLAQEDAFASYIANGRSIKIKIEVKQNEAHMRYPEFAVEGTVKS</sequence>
<dbReference type="Pfam" id="PF24157">
    <property type="entry name" value="DUF7408"/>
    <property type="match status" value="1"/>
</dbReference>
<proteinExistence type="predicted"/>
<feature type="domain" description="DUF7408" evidence="3">
    <location>
        <begin position="193"/>
        <end position="312"/>
    </location>
</feature>
<evidence type="ECO:0000313" key="5">
    <source>
        <dbReference type="Proteomes" id="UP000250369"/>
    </source>
</evidence>
<feature type="signal peptide" evidence="2">
    <location>
        <begin position="1"/>
        <end position="33"/>
    </location>
</feature>
<organism evidence="4 5">
    <name type="scientific">Paenibacillus contaminans</name>
    <dbReference type="NCBI Taxonomy" id="450362"/>
    <lineage>
        <taxon>Bacteria</taxon>
        <taxon>Bacillati</taxon>
        <taxon>Bacillota</taxon>
        <taxon>Bacilli</taxon>
        <taxon>Bacillales</taxon>
        <taxon>Paenibacillaceae</taxon>
        <taxon>Paenibacillus</taxon>
    </lineage>
</organism>
<keyword evidence="2" id="KW-0732">Signal</keyword>
<dbReference type="InterPro" id="IPR055831">
    <property type="entry name" value="DUF7408"/>
</dbReference>
<evidence type="ECO:0000313" key="4">
    <source>
        <dbReference type="EMBL" id="RAV21733.1"/>
    </source>
</evidence>
<comment type="caution">
    <text evidence="4">The sequence shown here is derived from an EMBL/GenBank/DDBJ whole genome shotgun (WGS) entry which is preliminary data.</text>
</comment>
<gene>
    <name evidence="4" type="ORF">DQG23_06620</name>
</gene>
<evidence type="ECO:0000256" key="1">
    <source>
        <dbReference type="SAM" id="Phobius"/>
    </source>
</evidence>